<dbReference type="Proteomes" id="UP000263993">
    <property type="component" value="Unassembled WGS sequence"/>
</dbReference>
<name>A0A371BCF3_9BRAD</name>
<organism evidence="1 2">
    <name type="scientific">Undibacter mobilis</name>
    <dbReference type="NCBI Taxonomy" id="2292256"/>
    <lineage>
        <taxon>Bacteria</taxon>
        <taxon>Pseudomonadati</taxon>
        <taxon>Pseudomonadota</taxon>
        <taxon>Alphaproteobacteria</taxon>
        <taxon>Hyphomicrobiales</taxon>
        <taxon>Nitrobacteraceae</taxon>
        <taxon>Undibacter</taxon>
    </lineage>
</organism>
<dbReference type="PROSITE" id="PS51257">
    <property type="entry name" value="PROKAR_LIPOPROTEIN"/>
    <property type="match status" value="1"/>
</dbReference>
<reference evidence="2" key="1">
    <citation type="submission" date="2018-08" db="EMBL/GenBank/DDBJ databases">
        <authorList>
            <person name="Kim S.-J."/>
            <person name="Jung G.-Y."/>
        </authorList>
    </citation>
    <scope>NUCLEOTIDE SEQUENCE [LARGE SCALE GENOMIC DNA]</scope>
    <source>
        <strain evidence="2">GY_H</strain>
    </source>
</reference>
<sequence>MGYGSRVGVAILFAAAFVACPVAPDARAGEDEDPTTLQFSGRDLWRNGVFAYSGFVYAPGGFDRDGFLLKLLVNSGVFRYWSGSLYRQEVRGAELQTQVLPGFRIKRGTAEMKFFFGPEWQTHWLWPDDPDNKLRGRNFGMRFAAELWSEPTPDTLIAGDVSLGTLATSHTARLAFGWRISGDLFNEDFFYVGPEVQFFDSDGYRQSRIGLHITSMKTGDIEWSAAIGYARDSDGQSSPYVRLGLAQKL</sequence>
<dbReference type="EMBL" id="QRGO01000001">
    <property type="protein sequence ID" value="RDV05295.1"/>
    <property type="molecule type" value="Genomic_DNA"/>
</dbReference>
<dbReference type="OrthoDB" id="8479338at2"/>
<protein>
    <submittedName>
        <fullName evidence="1">Cellulose biosynthesis protein BcsS</fullName>
    </submittedName>
</protein>
<evidence type="ECO:0000313" key="2">
    <source>
        <dbReference type="Proteomes" id="UP000263993"/>
    </source>
</evidence>
<gene>
    <name evidence="1" type="ORF">DXH78_12360</name>
</gene>
<dbReference type="InterPro" id="IPR031485">
    <property type="entry name" value="CBP_BcsS"/>
</dbReference>
<dbReference type="Pfam" id="PF17036">
    <property type="entry name" value="CBP_BcsS"/>
    <property type="match status" value="1"/>
</dbReference>
<comment type="caution">
    <text evidence="1">The sequence shown here is derived from an EMBL/GenBank/DDBJ whole genome shotgun (WGS) entry which is preliminary data.</text>
</comment>
<proteinExistence type="predicted"/>
<accession>A0A371BCF3</accession>
<dbReference type="AlphaFoldDB" id="A0A371BCF3"/>
<evidence type="ECO:0000313" key="1">
    <source>
        <dbReference type="EMBL" id="RDV05295.1"/>
    </source>
</evidence>
<keyword evidence="2" id="KW-1185">Reference proteome</keyword>